<feature type="transmembrane region" description="Helical" evidence="3">
    <location>
        <begin position="703"/>
        <end position="723"/>
    </location>
</feature>
<dbReference type="EMBL" id="JBAMMX010000006">
    <property type="protein sequence ID" value="KAK6937566.1"/>
    <property type="molecule type" value="Genomic_DNA"/>
</dbReference>
<protein>
    <submittedName>
        <fullName evidence="5">Ankyrin repeat</fullName>
    </submittedName>
</protein>
<organism evidence="5 6">
    <name type="scientific">Dillenia turbinata</name>
    <dbReference type="NCBI Taxonomy" id="194707"/>
    <lineage>
        <taxon>Eukaryota</taxon>
        <taxon>Viridiplantae</taxon>
        <taxon>Streptophyta</taxon>
        <taxon>Embryophyta</taxon>
        <taxon>Tracheophyta</taxon>
        <taxon>Spermatophyta</taxon>
        <taxon>Magnoliopsida</taxon>
        <taxon>eudicotyledons</taxon>
        <taxon>Gunneridae</taxon>
        <taxon>Pentapetalae</taxon>
        <taxon>Dilleniales</taxon>
        <taxon>Dilleniaceae</taxon>
        <taxon>Dillenia</taxon>
    </lineage>
</organism>
<dbReference type="AlphaFoldDB" id="A0AAN8VWU7"/>
<dbReference type="PANTHER" id="PTHR24177:SF103">
    <property type="entry name" value="PGG DOMAIN-CONTAINING PROTEIN"/>
    <property type="match status" value="1"/>
</dbReference>
<evidence type="ECO:0000256" key="1">
    <source>
        <dbReference type="PROSITE-ProRule" id="PRU00023"/>
    </source>
</evidence>
<keyword evidence="3" id="KW-0472">Membrane</keyword>
<comment type="caution">
    <text evidence="5">The sequence shown here is derived from an EMBL/GenBank/DDBJ whole genome shotgun (WGS) entry which is preliminary data.</text>
</comment>
<feature type="transmembrane region" description="Helical" evidence="3">
    <location>
        <begin position="626"/>
        <end position="649"/>
    </location>
</feature>
<dbReference type="InterPro" id="IPR036770">
    <property type="entry name" value="Ankyrin_rpt-contain_sf"/>
</dbReference>
<evidence type="ECO:0000256" key="2">
    <source>
        <dbReference type="SAM" id="MobiDB-lite"/>
    </source>
</evidence>
<keyword evidence="3" id="KW-0812">Transmembrane</keyword>
<evidence type="ECO:0000313" key="6">
    <source>
        <dbReference type="Proteomes" id="UP001370490"/>
    </source>
</evidence>
<dbReference type="Proteomes" id="UP001370490">
    <property type="component" value="Unassembled WGS sequence"/>
</dbReference>
<accession>A0AAN8VWU7</accession>
<feature type="transmembrane region" description="Helical" evidence="3">
    <location>
        <begin position="670"/>
        <end position="691"/>
    </location>
</feature>
<gene>
    <name evidence="5" type="ORF">RJ641_031074</name>
</gene>
<evidence type="ECO:0000256" key="3">
    <source>
        <dbReference type="SAM" id="Phobius"/>
    </source>
</evidence>
<proteinExistence type="predicted"/>
<dbReference type="InterPro" id="IPR002110">
    <property type="entry name" value="Ankyrin_rpt"/>
</dbReference>
<sequence>MDIQIMKDNSRGESSIVDIQIRKTISPQGKASRPGETALHIAVSTGKEDIVEELVNEIRMKETMEALKVKNEVGNTPLHLAASIGNVTMCAKIVSAGLDFKDLIGDLIGVRNKDGETPFFLAALNGKKETYRFLHGKCTDSDSSYRRRNNGDTILHCAISGDYFDLAYEITRHYPDLVNAVNMHGITPLHILAGKPSAFRSSSQLTGWWKNIVYHCTFVDELGQQNLLKGSSKIKTYEEECKPAHPENHQTCFNCFRLVGMALGQKQQLVLDNCITCFELVKLLLKAILIFLGIAWREIDKIAEKKKKHIWSVQILDKLLEDVHTYEYEATGGDPWQLVPGEVGDAIAYNNFESDIKGNTSIEFDAKMGQKGLDQNTKEQVGDAIPDDQLPNWTAFKPDLLQLVPKKTNDNKPNTGREIDAEMGKKGRDQDRKEVVTPILVAAKNGILEIVERILLHFPVAIHDMNSKNKNIVLLAVENPQPHLYKFLLKNANIPRDSMFLKVDNDGNSALHLAGMLGDYRPWRIPGAALQMQWEIKRYQFVKDSMPPHFFPHHNKKGQTPRDVFKASHEELVKNGSKWLTKTSESCSVVSALIATVAFATSATIPGGVKQDYGTPTLGGKTGFQIFSISSMVALGFSVTSVVMFLAILTSRFEERDFGKSLPRRLLLGLTSLFVAIAAVLVCFCSRHFFILEDKMRYFAFPLYAVTCLPVTFFAAAQFPLYFDLIRATRRKVPLRTYRVIPPGSGEDLGTRLTPQQKEILD</sequence>
<dbReference type="PANTHER" id="PTHR24177">
    <property type="entry name" value="CASKIN"/>
    <property type="match status" value="1"/>
</dbReference>
<dbReference type="Pfam" id="PF12796">
    <property type="entry name" value="Ank_2"/>
    <property type="match status" value="2"/>
</dbReference>
<feature type="compositionally biased region" description="Basic and acidic residues" evidence="2">
    <location>
        <begin position="407"/>
        <end position="430"/>
    </location>
</feature>
<dbReference type="GO" id="GO:0016020">
    <property type="term" value="C:membrane"/>
    <property type="evidence" value="ECO:0007669"/>
    <property type="project" value="TreeGrafter"/>
</dbReference>
<feature type="domain" description="PGG" evidence="4">
    <location>
        <begin position="578"/>
        <end position="689"/>
    </location>
</feature>
<feature type="repeat" description="ANK" evidence="1">
    <location>
        <begin position="73"/>
        <end position="99"/>
    </location>
</feature>
<evidence type="ECO:0000259" key="4">
    <source>
        <dbReference type="Pfam" id="PF13962"/>
    </source>
</evidence>
<name>A0AAN8VWU7_9MAGN</name>
<dbReference type="Gene3D" id="1.25.40.20">
    <property type="entry name" value="Ankyrin repeat-containing domain"/>
    <property type="match status" value="2"/>
</dbReference>
<reference evidence="5 6" key="1">
    <citation type="submission" date="2023-12" db="EMBL/GenBank/DDBJ databases">
        <title>A high-quality genome assembly for Dillenia turbinata (Dilleniales).</title>
        <authorList>
            <person name="Chanderbali A."/>
        </authorList>
    </citation>
    <scope>NUCLEOTIDE SEQUENCE [LARGE SCALE GENOMIC DNA]</scope>
    <source>
        <strain evidence="5">LSX21</strain>
        <tissue evidence="5">Leaf</tissue>
    </source>
</reference>
<feature type="region of interest" description="Disordered" evidence="2">
    <location>
        <begin position="405"/>
        <end position="430"/>
    </location>
</feature>
<dbReference type="PROSITE" id="PS50088">
    <property type="entry name" value="ANK_REPEAT"/>
    <property type="match status" value="2"/>
</dbReference>
<feature type="repeat" description="ANK" evidence="1">
    <location>
        <begin position="34"/>
        <end position="56"/>
    </location>
</feature>
<keyword evidence="3" id="KW-1133">Transmembrane helix</keyword>
<keyword evidence="6" id="KW-1185">Reference proteome</keyword>
<evidence type="ECO:0000313" key="5">
    <source>
        <dbReference type="EMBL" id="KAK6937566.1"/>
    </source>
</evidence>
<feature type="non-terminal residue" evidence="5">
    <location>
        <position position="762"/>
    </location>
</feature>
<keyword evidence="1" id="KW-0040">ANK repeat</keyword>
<dbReference type="InterPro" id="IPR026961">
    <property type="entry name" value="PGG_dom"/>
</dbReference>
<dbReference type="Pfam" id="PF13962">
    <property type="entry name" value="PGG"/>
    <property type="match status" value="1"/>
</dbReference>
<dbReference type="SMART" id="SM00248">
    <property type="entry name" value="ANK"/>
    <property type="match status" value="6"/>
</dbReference>
<dbReference type="PROSITE" id="PS50297">
    <property type="entry name" value="ANK_REP_REGION"/>
    <property type="match status" value="2"/>
</dbReference>
<dbReference type="SUPFAM" id="SSF48403">
    <property type="entry name" value="Ankyrin repeat"/>
    <property type="match status" value="1"/>
</dbReference>